<dbReference type="EMBL" id="BANI01000143">
    <property type="protein sequence ID" value="GAN97339.1"/>
    <property type="molecule type" value="Genomic_DNA"/>
</dbReference>
<reference evidence="2 3" key="1">
    <citation type="submission" date="2012-11" db="EMBL/GenBank/DDBJ databases">
        <title>Whole genome sequence of Gluconacetobacter europaeus NBRC3261.</title>
        <authorList>
            <person name="Azuma Y."/>
            <person name="Higashiura N."/>
            <person name="Hirakawa H."/>
            <person name="Matsushita K."/>
        </authorList>
    </citation>
    <scope>NUCLEOTIDE SEQUENCE [LARGE SCALE GENOMIC DNA]</scope>
    <source>
        <strain evidence="2 3">NBRC 3261</strain>
    </source>
</reference>
<organism evidence="2 3">
    <name type="scientific">Komagataeibacter europaeus NBRC 3261</name>
    <dbReference type="NCBI Taxonomy" id="1234669"/>
    <lineage>
        <taxon>Bacteria</taxon>
        <taxon>Pseudomonadati</taxon>
        <taxon>Pseudomonadota</taxon>
        <taxon>Alphaproteobacteria</taxon>
        <taxon>Acetobacterales</taxon>
        <taxon>Acetobacteraceae</taxon>
        <taxon>Komagataeibacter</taxon>
    </lineage>
</organism>
<comment type="caution">
    <text evidence="2">The sequence shown here is derived from an EMBL/GenBank/DDBJ whole genome shotgun (WGS) entry which is preliminary data.</text>
</comment>
<evidence type="ECO:0000313" key="3">
    <source>
        <dbReference type="Proteomes" id="UP000032675"/>
    </source>
</evidence>
<name>A0A0D6Q1N3_KOMEU</name>
<sequence length="60" mass="7126">MKPSNNLKEIFLNWLVNNVTMDDVVDFFHFVSLHVHSFINFFSMHVHLFVLLLGKDCMLM</sequence>
<evidence type="ECO:0000313" key="2">
    <source>
        <dbReference type="EMBL" id="GAN97339.1"/>
    </source>
</evidence>
<dbReference type="Proteomes" id="UP000032675">
    <property type="component" value="Unassembled WGS sequence"/>
</dbReference>
<proteinExistence type="predicted"/>
<protein>
    <submittedName>
        <fullName evidence="2">Uncharacterized protein</fullName>
    </submittedName>
</protein>
<feature type="transmembrane region" description="Helical" evidence="1">
    <location>
        <begin position="27"/>
        <end position="53"/>
    </location>
</feature>
<evidence type="ECO:0000256" key="1">
    <source>
        <dbReference type="SAM" id="Phobius"/>
    </source>
</evidence>
<keyword evidence="1" id="KW-0472">Membrane</keyword>
<keyword evidence="1" id="KW-0812">Transmembrane</keyword>
<gene>
    <name evidence="2" type="ORF">Geu3261_0163_006</name>
</gene>
<keyword evidence="1" id="KW-1133">Transmembrane helix</keyword>
<accession>A0A0D6Q1N3</accession>
<dbReference type="AlphaFoldDB" id="A0A0D6Q1N3"/>